<dbReference type="InterPro" id="IPR003598">
    <property type="entry name" value="Ig_sub2"/>
</dbReference>
<dbReference type="CDD" id="cd00096">
    <property type="entry name" value="Ig"/>
    <property type="match status" value="1"/>
</dbReference>
<proteinExistence type="predicted"/>
<accession>A0A8S3QXL2</accession>
<sequence>MPTITRYPNNSYYIVDEATSINLTCKSNGNPKPNYQWYKENINEPVSTSANWTITDINVTNSGVYTCNVSNTFNGDTHRNAKQVQINIMNKDDIPTTQSSTSCSSSCVGKKEERSKGNHGNYCYVICLNSKHVKRTSKSPTFKNVSKSSDDSKPKLVTEPRTGDYETIPLGDDAPKTKSSNYGFEADDINMHNAENTPPQPAVYAQVNEASKLKNKQKTEAIDSIGNQEEDTYAETQEGVYDKAGDRRHKEKRMMSIMIHLIIQGDKQNSNGDSKLAIQTSQVGSYANQGFEKDDNRKVATVSPTVRSSSGSQNDEQTNSNRNSQFKKGTKIL</sequence>
<keyword evidence="4" id="KW-1185">Reference proteome</keyword>
<evidence type="ECO:0000259" key="2">
    <source>
        <dbReference type="PROSITE" id="PS50835"/>
    </source>
</evidence>
<evidence type="ECO:0000256" key="1">
    <source>
        <dbReference type="SAM" id="MobiDB-lite"/>
    </source>
</evidence>
<reference evidence="3" key="1">
    <citation type="submission" date="2021-03" db="EMBL/GenBank/DDBJ databases">
        <authorList>
            <person name="Bekaert M."/>
        </authorList>
    </citation>
    <scope>NUCLEOTIDE SEQUENCE</scope>
</reference>
<dbReference type="SMART" id="SM00408">
    <property type="entry name" value="IGc2"/>
    <property type="match status" value="1"/>
</dbReference>
<name>A0A8S3QXL2_MYTED</name>
<dbReference type="InterPro" id="IPR007110">
    <property type="entry name" value="Ig-like_dom"/>
</dbReference>
<feature type="domain" description="Ig-like" evidence="2">
    <location>
        <begin position="2"/>
        <end position="85"/>
    </location>
</feature>
<dbReference type="OrthoDB" id="6158624at2759"/>
<dbReference type="Proteomes" id="UP000683360">
    <property type="component" value="Unassembled WGS sequence"/>
</dbReference>
<comment type="caution">
    <text evidence="3">The sequence shown here is derived from an EMBL/GenBank/DDBJ whole genome shotgun (WGS) entry which is preliminary data.</text>
</comment>
<dbReference type="Gene3D" id="2.60.40.10">
    <property type="entry name" value="Immunoglobulins"/>
    <property type="match status" value="1"/>
</dbReference>
<feature type="compositionally biased region" description="Polar residues" evidence="1">
    <location>
        <begin position="302"/>
        <end position="327"/>
    </location>
</feature>
<dbReference type="PROSITE" id="PS50835">
    <property type="entry name" value="IG_LIKE"/>
    <property type="match status" value="1"/>
</dbReference>
<dbReference type="EMBL" id="CAJPWZ010000722">
    <property type="protein sequence ID" value="CAG2199628.1"/>
    <property type="molecule type" value="Genomic_DNA"/>
</dbReference>
<dbReference type="SMART" id="SM00409">
    <property type="entry name" value="IG"/>
    <property type="match status" value="1"/>
</dbReference>
<evidence type="ECO:0000313" key="3">
    <source>
        <dbReference type="EMBL" id="CAG2199628.1"/>
    </source>
</evidence>
<organism evidence="3 4">
    <name type="scientific">Mytilus edulis</name>
    <name type="common">Blue mussel</name>
    <dbReference type="NCBI Taxonomy" id="6550"/>
    <lineage>
        <taxon>Eukaryota</taxon>
        <taxon>Metazoa</taxon>
        <taxon>Spiralia</taxon>
        <taxon>Lophotrochozoa</taxon>
        <taxon>Mollusca</taxon>
        <taxon>Bivalvia</taxon>
        <taxon>Autobranchia</taxon>
        <taxon>Pteriomorphia</taxon>
        <taxon>Mytilida</taxon>
        <taxon>Mytiloidea</taxon>
        <taxon>Mytilidae</taxon>
        <taxon>Mytilinae</taxon>
        <taxon>Mytilus</taxon>
    </lineage>
</organism>
<dbReference type="InterPro" id="IPR003599">
    <property type="entry name" value="Ig_sub"/>
</dbReference>
<feature type="compositionally biased region" description="Basic and acidic residues" evidence="1">
    <location>
        <begin position="148"/>
        <end position="164"/>
    </location>
</feature>
<dbReference type="InterPro" id="IPR036179">
    <property type="entry name" value="Ig-like_dom_sf"/>
</dbReference>
<evidence type="ECO:0000313" key="4">
    <source>
        <dbReference type="Proteomes" id="UP000683360"/>
    </source>
</evidence>
<dbReference type="AlphaFoldDB" id="A0A8S3QXL2"/>
<dbReference type="SUPFAM" id="SSF48726">
    <property type="entry name" value="Immunoglobulin"/>
    <property type="match status" value="1"/>
</dbReference>
<protein>
    <recommendedName>
        <fullName evidence="2">Ig-like domain-containing protein</fullName>
    </recommendedName>
</protein>
<feature type="compositionally biased region" description="Polar residues" evidence="1">
    <location>
        <begin position="138"/>
        <end position="147"/>
    </location>
</feature>
<dbReference type="Pfam" id="PF13895">
    <property type="entry name" value="Ig_2"/>
    <property type="match status" value="1"/>
</dbReference>
<feature type="region of interest" description="Disordered" evidence="1">
    <location>
        <begin position="137"/>
        <end position="177"/>
    </location>
</feature>
<dbReference type="InterPro" id="IPR013783">
    <property type="entry name" value="Ig-like_fold"/>
</dbReference>
<gene>
    <name evidence="3" type="ORF">MEDL_14325</name>
</gene>
<feature type="region of interest" description="Disordered" evidence="1">
    <location>
        <begin position="287"/>
        <end position="333"/>
    </location>
</feature>